<dbReference type="Proteomes" id="UP000770015">
    <property type="component" value="Unassembled WGS sequence"/>
</dbReference>
<dbReference type="EMBL" id="JAGSXJ010000012">
    <property type="protein sequence ID" value="KAH6686885.1"/>
    <property type="molecule type" value="Genomic_DNA"/>
</dbReference>
<protein>
    <submittedName>
        <fullName evidence="1">Uncharacterized protein</fullName>
    </submittedName>
</protein>
<gene>
    <name evidence="1" type="ORF">F5X68DRAFT_276156</name>
</gene>
<dbReference type="OrthoDB" id="10340676at2759"/>
<evidence type="ECO:0000313" key="2">
    <source>
        <dbReference type="Proteomes" id="UP000770015"/>
    </source>
</evidence>
<proteinExistence type="predicted"/>
<organism evidence="1 2">
    <name type="scientific">Plectosphaerella plurivora</name>
    <dbReference type="NCBI Taxonomy" id="936078"/>
    <lineage>
        <taxon>Eukaryota</taxon>
        <taxon>Fungi</taxon>
        <taxon>Dikarya</taxon>
        <taxon>Ascomycota</taxon>
        <taxon>Pezizomycotina</taxon>
        <taxon>Sordariomycetes</taxon>
        <taxon>Hypocreomycetidae</taxon>
        <taxon>Glomerellales</taxon>
        <taxon>Plectosphaerellaceae</taxon>
        <taxon>Plectosphaerella</taxon>
    </lineage>
</organism>
<comment type="caution">
    <text evidence="1">The sequence shown here is derived from an EMBL/GenBank/DDBJ whole genome shotgun (WGS) entry which is preliminary data.</text>
</comment>
<reference evidence="1" key="1">
    <citation type="journal article" date="2021" name="Nat. Commun.">
        <title>Genetic determinants of endophytism in the Arabidopsis root mycobiome.</title>
        <authorList>
            <person name="Mesny F."/>
            <person name="Miyauchi S."/>
            <person name="Thiergart T."/>
            <person name="Pickel B."/>
            <person name="Atanasova L."/>
            <person name="Karlsson M."/>
            <person name="Huettel B."/>
            <person name="Barry K.W."/>
            <person name="Haridas S."/>
            <person name="Chen C."/>
            <person name="Bauer D."/>
            <person name="Andreopoulos W."/>
            <person name="Pangilinan J."/>
            <person name="LaButti K."/>
            <person name="Riley R."/>
            <person name="Lipzen A."/>
            <person name="Clum A."/>
            <person name="Drula E."/>
            <person name="Henrissat B."/>
            <person name="Kohler A."/>
            <person name="Grigoriev I.V."/>
            <person name="Martin F.M."/>
            <person name="Hacquard S."/>
        </authorList>
    </citation>
    <scope>NUCLEOTIDE SEQUENCE</scope>
    <source>
        <strain evidence="1">MPI-SDFR-AT-0117</strain>
    </source>
</reference>
<name>A0A9P8VAQ6_9PEZI</name>
<sequence>MKPRYYILFAVVAFFFLHHAFRVVAWLYWDLMGTLYNLNQSLSGIDSHRFGQQMGHAATECFEVWDECVRKVPGFYRPDSIEHKAWTHGCEAMRSLCSAAKGSVAGHYM</sequence>
<evidence type="ECO:0000313" key="1">
    <source>
        <dbReference type="EMBL" id="KAH6686885.1"/>
    </source>
</evidence>
<accession>A0A9P8VAQ6</accession>
<dbReference type="AlphaFoldDB" id="A0A9P8VAQ6"/>
<keyword evidence="2" id="KW-1185">Reference proteome</keyword>